<keyword evidence="3" id="KW-1185">Reference proteome</keyword>
<dbReference type="PANTHER" id="PTHR33375:SF1">
    <property type="entry name" value="CHROMOSOME-PARTITIONING PROTEIN PARB-RELATED"/>
    <property type="match status" value="1"/>
</dbReference>
<accession>A0A562NBD2</accession>
<dbReference type="RefSeq" id="WP_158637566.1">
    <property type="nucleotide sequence ID" value="NZ_VLKU01000014.1"/>
</dbReference>
<dbReference type="OrthoDB" id="8449249at2"/>
<evidence type="ECO:0000259" key="1">
    <source>
        <dbReference type="SMART" id="SM00470"/>
    </source>
</evidence>
<gene>
    <name evidence="2" type="ORF">IQ24_03634</name>
</gene>
<organism evidence="2 3">
    <name type="scientific">Paracoccus sulfuroxidans</name>
    <dbReference type="NCBI Taxonomy" id="384678"/>
    <lineage>
        <taxon>Bacteria</taxon>
        <taxon>Pseudomonadati</taxon>
        <taxon>Pseudomonadota</taxon>
        <taxon>Alphaproteobacteria</taxon>
        <taxon>Rhodobacterales</taxon>
        <taxon>Paracoccaceae</taxon>
        <taxon>Paracoccus</taxon>
    </lineage>
</organism>
<dbReference type="GO" id="GO:0007059">
    <property type="term" value="P:chromosome segregation"/>
    <property type="evidence" value="ECO:0007669"/>
    <property type="project" value="TreeGrafter"/>
</dbReference>
<proteinExistence type="predicted"/>
<dbReference type="AlphaFoldDB" id="A0A562NBD2"/>
<dbReference type="PANTHER" id="PTHR33375">
    <property type="entry name" value="CHROMOSOME-PARTITIONING PROTEIN PARB-RELATED"/>
    <property type="match status" value="1"/>
</dbReference>
<dbReference type="InterPro" id="IPR003115">
    <property type="entry name" value="ParB_N"/>
</dbReference>
<sequence>MNILELPLTSIEVGNDRARDLDPAWVDGLVGSIQLQGLMQPIVVRPHGDGYRLVAGLHRLHAFQSLGRDTIPATLAEADTDDGAKLAEVSPLALSEALLARLTALEQANGGLSESLGGLTQSLASAAAAIGAQAEAIIALTARVDQLEANMPQVQAFDTTAEATAFSNARPGNIGFSREV</sequence>
<reference evidence="2 3" key="1">
    <citation type="journal article" date="2015" name="Stand. Genomic Sci.">
        <title>Genomic Encyclopedia of Bacterial and Archaeal Type Strains, Phase III: the genomes of soil and plant-associated and newly described type strains.</title>
        <authorList>
            <person name="Whitman W.B."/>
            <person name="Woyke T."/>
            <person name="Klenk H.P."/>
            <person name="Zhou Y."/>
            <person name="Lilburn T.G."/>
            <person name="Beck B.J."/>
            <person name="De Vos P."/>
            <person name="Vandamme P."/>
            <person name="Eisen J.A."/>
            <person name="Garrity G."/>
            <person name="Hugenholtz P."/>
            <person name="Kyrpides N.C."/>
        </authorList>
    </citation>
    <scope>NUCLEOTIDE SEQUENCE [LARGE SCALE GENOMIC DNA]</scope>
    <source>
        <strain evidence="2 3">CGMCC 1.5364</strain>
    </source>
</reference>
<name>A0A562NBD2_9RHOB</name>
<dbReference type="EMBL" id="VLKU01000014">
    <property type="protein sequence ID" value="TWI29424.1"/>
    <property type="molecule type" value="Genomic_DNA"/>
</dbReference>
<dbReference type="Proteomes" id="UP000316225">
    <property type="component" value="Unassembled WGS sequence"/>
</dbReference>
<evidence type="ECO:0000313" key="2">
    <source>
        <dbReference type="EMBL" id="TWI29424.1"/>
    </source>
</evidence>
<evidence type="ECO:0000313" key="3">
    <source>
        <dbReference type="Proteomes" id="UP000316225"/>
    </source>
</evidence>
<dbReference type="InterPro" id="IPR050336">
    <property type="entry name" value="Chromosome_partition/occlusion"/>
</dbReference>
<dbReference type="Pfam" id="PF02195">
    <property type="entry name" value="ParB_N"/>
    <property type="match status" value="1"/>
</dbReference>
<dbReference type="GO" id="GO:0005694">
    <property type="term" value="C:chromosome"/>
    <property type="evidence" value="ECO:0007669"/>
    <property type="project" value="TreeGrafter"/>
</dbReference>
<comment type="caution">
    <text evidence="2">The sequence shown here is derived from an EMBL/GenBank/DDBJ whole genome shotgun (WGS) entry which is preliminary data.</text>
</comment>
<protein>
    <submittedName>
        <fullName evidence="2">ParB/RepB/Spo0J family partition protein</fullName>
    </submittedName>
</protein>
<dbReference type="InterPro" id="IPR036086">
    <property type="entry name" value="ParB/Sulfiredoxin_sf"/>
</dbReference>
<dbReference type="Gene3D" id="3.90.1530.30">
    <property type="match status" value="1"/>
</dbReference>
<dbReference type="SMART" id="SM00470">
    <property type="entry name" value="ParB"/>
    <property type="match status" value="1"/>
</dbReference>
<dbReference type="SUPFAM" id="SSF110849">
    <property type="entry name" value="ParB/Sulfiredoxin"/>
    <property type="match status" value="1"/>
</dbReference>
<feature type="domain" description="ParB-like N-terminal" evidence="1">
    <location>
        <begin position="4"/>
        <end position="90"/>
    </location>
</feature>